<accession>A0ACC0V3R4</accession>
<protein>
    <submittedName>
        <fullName evidence="1">Uncharacterized protein</fullName>
    </submittedName>
</protein>
<name>A0ACC0V3R4_9HYPO</name>
<dbReference type="EMBL" id="CM047943">
    <property type="protein sequence ID" value="KAI9900560.1"/>
    <property type="molecule type" value="Genomic_DNA"/>
</dbReference>
<sequence>MSEDARASIKNPFTEDFDNFAGELLKEWKVPGTSAALITENQVFTTAYGHATLPDTCATPETLWFGASITKAFTAALLAHLIDGKEYASQLPQGWATPISAIIPLDFVLQDEWATKNLTLEDAVCHRTGYSRHDFSLASEVDGVPQHPGDVVRNLRNLPGMSAAPRTKFLYSNTMYIVLSHVVETLTGKTLGSALREYIWTPLGMNSTYLYLADAEKGAEHLATGYYWDPDTKAYKDTPPTTGTEISGAGGIISNVTDFAKWVQCMLTKGKPFSPAVHNDIRKSRILGGMPTAPFDVDLYGLGWQRTLYKGHVLYRHGGGLFAFGSDVIWFPERKIGFVAFGNAANLGANAVAEMLAFRAFDDVLGIAQEDRHDFTSRWHGFSAMLKQAQNKAVESVYPTVPEHPLPPMLSVEKLAGTYYDAGYKGFTLRVEPHRTDPGKRILMGERKDMAWRYTTELHHVTGNHWILYMCDMYNPHSLLRQFAGAEFRIGADGEVASLDVHFVNRIGEPVDEGIVSFKRKT</sequence>
<evidence type="ECO:0000313" key="2">
    <source>
        <dbReference type="Proteomes" id="UP001163324"/>
    </source>
</evidence>
<comment type="caution">
    <text evidence="1">The sequence shown here is derived from an EMBL/GenBank/DDBJ whole genome shotgun (WGS) entry which is preliminary data.</text>
</comment>
<organism evidence="1 2">
    <name type="scientific">Trichothecium roseum</name>
    <dbReference type="NCBI Taxonomy" id="47278"/>
    <lineage>
        <taxon>Eukaryota</taxon>
        <taxon>Fungi</taxon>
        <taxon>Dikarya</taxon>
        <taxon>Ascomycota</taxon>
        <taxon>Pezizomycotina</taxon>
        <taxon>Sordariomycetes</taxon>
        <taxon>Hypocreomycetidae</taxon>
        <taxon>Hypocreales</taxon>
        <taxon>Hypocreales incertae sedis</taxon>
        <taxon>Trichothecium</taxon>
    </lineage>
</organism>
<evidence type="ECO:0000313" key="1">
    <source>
        <dbReference type="EMBL" id="KAI9900560.1"/>
    </source>
</evidence>
<proteinExistence type="predicted"/>
<keyword evidence="2" id="KW-1185">Reference proteome</keyword>
<dbReference type="Proteomes" id="UP001163324">
    <property type="component" value="Chromosome 4"/>
</dbReference>
<gene>
    <name evidence="1" type="ORF">N3K66_004822</name>
</gene>
<reference evidence="1" key="1">
    <citation type="submission" date="2022-10" db="EMBL/GenBank/DDBJ databases">
        <title>Complete Genome of Trichothecium roseum strain YXFP-22015, a Plant Pathogen Isolated from Citrus.</title>
        <authorList>
            <person name="Wang Y."/>
            <person name="Zhu L."/>
        </authorList>
    </citation>
    <scope>NUCLEOTIDE SEQUENCE</scope>
    <source>
        <strain evidence="1">YXFP-22015</strain>
    </source>
</reference>